<accession>A0ACC0CIH6</accession>
<dbReference type="Proteomes" id="UP001497680">
    <property type="component" value="Unassembled WGS sequence"/>
</dbReference>
<name>A0ACC0CIH6_9PEZI</name>
<comment type="caution">
    <text evidence="1">The sequence shown here is derived from an EMBL/GenBank/DDBJ whole genome shotgun (WGS) entry which is preliminary data.</text>
</comment>
<evidence type="ECO:0000313" key="1">
    <source>
        <dbReference type="EMBL" id="KAI6080214.1"/>
    </source>
</evidence>
<sequence length="419" mass="44553">MDTQTTPALTILLVGSGGREHALAWKLSQSPRVKHIYVVPGNAGTEGLGKSVSNIRDVAADNYPGLVRLSEQLGVGLVVVGPDQAVVDGIGDYFTELGIPCFAPSELAAEIEGSKVFAKGFMNRYGIPTADWAAFNDYSLASRYLEGLNHRVVIKVDGLAAGKGVVLPADQAEARQALKEIMVDGKFGEAGDCVVIEEYLEGNEISVLTFSDGRTTKTLPPGQDHKRAFEGNRGPNTGGMGVYAPVPFVSPADMEEIERLIVQPTIRGLENEERHFTGLLFTGVMMTDSGPKVLEYNARFGDPETQALILLLSNTDLVEVLLACTNESLENVDLHVSPGFACTITVAAGPNVHIFHAGTANVDGQLVVAGGRVFSVSATGTTLDDAVSAAYSGVQAISFDDMFHRKDIAARYPTLLTSL</sequence>
<evidence type="ECO:0000313" key="2">
    <source>
        <dbReference type="Proteomes" id="UP001497680"/>
    </source>
</evidence>
<reference evidence="1 2" key="1">
    <citation type="journal article" date="2022" name="New Phytol.">
        <title>Ecological generalism drives hyperdiversity of secondary metabolite gene clusters in xylarialean endophytes.</title>
        <authorList>
            <person name="Franco M.E.E."/>
            <person name="Wisecaver J.H."/>
            <person name="Arnold A.E."/>
            <person name="Ju Y.M."/>
            <person name="Slot J.C."/>
            <person name="Ahrendt S."/>
            <person name="Moore L.P."/>
            <person name="Eastman K.E."/>
            <person name="Scott K."/>
            <person name="Konkel Z."/>
            <person name="Mondo S.J."/>
            <person name="Kuo A."/>
            <person name="Hayes R.D."/>
            <person name="Haridas S."/>
            <person name="Andreopoulos B."/>
            <person name="Riley R."/>
            <person name="LaButti K."/>
            <person name="Pangilinan J."/>
            <person name="Lipzen A."/>
            <person name="Amirebrahimi M."/>
            <person name="Yan J."/>
            <person name="Adam C."/>
            <person name="Keymanesh K."/>
            <person name="Ng V."/>
            <person name="Louie K."/>
            <person name="Northen T."/>
            <person name="Drula E."/>
            <person name="Henrissat B."/>
            <person name="Hsieh H.M."/>
            <person name="Youens-Clark K."/>
            <person name="Lutzoni F."/>
            <person name="Miadlikowska J."/>
            <person name="Eastwood D.C."/>
            <person name="Hamelin R.C."/>
            <person name="Grigoriev I.V."/>
            <person name="U'Ren J.M."/>
        </authorList>
    </citation>
    <scope>NUCLEOTIDE SEQUENCE [LARGE SCALE GENOMIC DNA]</scope>
    <source>
        <strain evidence="1 2">ER1909</strain>
    </source>
</reference>
<keyword evidence="2" id="KW-1185">Reference proteome</keyword>
<gene>
    <name evidence="1" type="ORF">F4821DRAFT_273992</name>
</gene>
<dbReference type="EMBL" id="MU394468">
    <property type="protein sequence ID" value="KAI6080214.1"/>
    <property type="molecule type" value="Genomic_DNA"/>
</dbReference>
<organism evidence="1 2">
    <name type="scientific">Hypoxylon rubiginosum</name>
    <dbReference type="NCBI Taxonomy" id="110542"/>
    <lineage>
        <taxon>Eukaryota</taxon>
        <taxon>Fungi</taxon>
        <taxon>Dikarya</taxon>
        <taxon>Ascomycota</taxon>
        <taxon>Pezizomycotina</taxon>
        <taxon>Sordariomycetes</taxon>
        <taxon>Xylariomycetidae</taxon>
        <taxon>Xylariales</taxon>
        <taxon>Hypoxylaceae</taxon>
        <taxon>Hypoxylon</taxon>
    </lineage>
</organism>
<proteinExistence type="predicted"/>
<protein>
    <submittedName>
        <fullName evidence="1">Bifunctional purine Ade1</fullName>
    </submittedName>
</protein>